<keyword evidence="3" id="KW-1185">Reference proteome</keyword>
<dbReference type="Pfam" id="PF12674">
    <property type="entry name" value="Zn_ribbon_2"/>
    <property type="match status" value="1"/>
</dbReference>
<proteinExistence type="predicted"/>
<dbReference type="InterPro" id="IPR025868">
    <property type="entry name" value="Zn_ribbon_dom_put"/>
</dbReference>
<protein>
    <submittedName>
        <fullName evidence="2">Putative zinc ribbon domain-containing protein</fullName>
    </submittedName>
</protein>
<organism evidence="2 3">
    <name type="scientific">Bacteroides luti</name>
    <dbReference type="NCBI Taxonomy" id="1297750"/>
    <lineage>
        <taxon>Bacteria</taxon>
        <taxon>Pseudomonadati</taxon>
        <taxon>Bacteroidota</taxon>
        <taxon>Bacteroidia</taxon>
        <taxon>Bacteroidales</taxon>
        <taxon>Bacteroidaceae</taxon>
        <taxon>Bacteroides</taxon>
    </lineage>
</organism>
<dbReference type="EMBL" id="FQTV01000007">
    <property type="protein sequence ID" value="SHF35516.1"/>
    <property type="molecule type" value="Genomic_DNA"/>
</dbReference>
<name>A0A1M5AZC6_9BACE</name>
<evidence type="ECO:0000259" key="1">
    <source>
        <dbReference type="Pfam" id="PF12674"/>
    </source>
</evidence>
<dbReference type="Proteomes" id="UP000184509">
    <property type="component" value="Unassembled WGS sequence"/>
</dbReference>
<accession>A0A1M5AZC6</accession>
<dbReference type="RefSeq" id="WP_073401191.1">
    <property type="nucleotide sequence ID" value="NZ_FQTV01000007.1"/>
</dbReference>
<gene>
    <name evidence="2" type="ORF">SAMN05444405_107143</name>
</gene>
<evidence type="ECO:0000313" key="2">
    <source>
        <dbReference type="EMBL" id="SHF35516.1"/>
    </source>
</evidence>
<sequence length="89" mass="10350">MERLCQSCGMPMSSDELLGTNADGSLNKDYCTYCFQEGEFTQDFTMDEMILHCVEFLDEFNKGLEKPITREEAIALMKDAFPTFKRWKK</sequence>
<reference evidence="2 3" key="1">
    <citation type="submission" date="2016-11" db="EMBL/GenBank/DDBJ databases">
        <authorList>
            <person name="Jaros S."/>
            <person name="Januszkiewicz K."/>
            <person name="Wedrychowicz H."/>
        </authorList>
    </citation>
    <scope>NUCLEOTIDE SEQUENCE [LARGE SCALE GENOMIC DNA]</scope>
    <source>
        <strain evidence="2 3">DSM 26991</strain>
    </source>
</reference>
<dbReference type="STRING" id="1297750.SAMN05444405_107143"/>
<dbReference type="AlphaFoldDB" id="A0A1M5AZC6"/>
<dbReference type="OrthoDB" id="9801008at2"/>
<evidence type="ECO:0000313" key="3">
    <source>
        <dbReference type="Proteomes" id="UP000184509"/>
    </source>
</evidence>
<feature type="domain" description="Putative zinc ribbon" evidence="1">
    <location>
        <begin position="4"/>
        <end position="88"/>
    </location>
</feature>